<evidence type="ECO:0000256" key="8">
    <source>
        <dbReference type="ARBA" id="ARBA00022801"/>
    </source>
</evidence>
<accession>A0A1X9NL61</accession>
<evidence type="ECO:0000256" key="11">
    <source>
        <dbReference type="ARBA" id="ARBA00022989"/>
    </source>
</evidence>
<evidence type="ECO:0000259" key="15">
    <source>
        <dbReference type="Pfam" id="PF00905"/>
    </source>
</evidence>
<evidence type="ECO:0000256" key="3">
    <source>
        <dbReference type="ARBA" id="ARBA00022475"/>
    </source>
</evidence>
<dbReference type="EC" id="3.4.16.4" evidence="14"/>
<feature type="active site" description="Acyl-ester intermediate" evidence="14">
    <location>
        <position position="326"/>
    </location>
</feature>
<dbReference type="Gene3D" id="3.30.1390.30">
    <property type="entry name" value="Penicillin-binding protein 2a, domain 3"/>
    <property type="match status" value="1"/>
</dbReference>
<comment type="catalytic activity">
    <reaction evidence="14">
        <text>Preferential cleavage: (Ac)2-L-Lys-D-Ala-|-D-Ala. Also transpeptidation of peptidyl-alanyl moieties that are N-acyl substituents of D-alanine.</text>
        <dbReference type="EC" id="3.4.16.4"/>
    </reaction>
</comment>
<dbReference type="UniPathway" id="UPA00219"/>
<evidence type="ECO:0000256" key="6">
    <source>
        <dbReference type="ARBA" id="ARBA00022670"/>
    </source>
</evidence>
<comment type="subcellular location">
    <subcellularLocation>
        <location evidence="14">Cell inner membrane</location>
        <topology evidence="14">Single-pass membrane protein</topology>
    </subcellularLocation>
    <subcellularLocation>
        <location evidence="2">Cell membrane</location>
    </subcellularLocation>
    <subcellularLocation>
        <location evidence="1">Membrane</location>
        <topology evidence="1">Single-pass membrane protein</topology>
    </subcellularLocation>
</comment>
<dbReference type="GO" id="GO:0008270">
    <property type="term" value="F:zinc ion binding"/>
    <property type="evidence" value="ECO:0007669"/>
    <property type="project" value="UniProtKB-UniRule"/>
</dbReference>
<dbReference type="STRING" id="716816.BST96_11470"/>
<keyword evidence="3 14" id="KW-1003">Cell membrane</keyword>
<dbReference type="Pfam" id="PF00905">
    <property type="entry name" value="Transpeptidase"/>
    <property type="match status" value="1"/>
</dbReference>
<dbReference type="KEGG" id="osg:BST96_11470"/>
<dbReference type="SUPFAM" id="SSF56519">
    <property type="entry name" value="Penicillin binding protein dimerisation domain"/>
    <property type="match status" value="1"/>
</dbReference>
<feature type="domain" description="Penicillin-binding protein dimerisation" evidence="16">
    <location>
        <begin position="64"/>
        <end position="235"/>
    </location>
</feature>
<protein>
    <recommendedName>
        <fullName evidence="14">Peptidoglycan D,D-transpeptidase MrdA</fullName>
        <ecNumber evidence="14">3.4.16.4</ecNumber>
    </recommendedName>
    <alternativeName>
        <fullName evidence="14">Penicillin-binding protein 2</fullName>
        <shortName evidence="14">PBP-2</shortName>
    </alternativeName>
</protein>
<gene>
    <name evidence="14" type="primary">mrdA</name>
    <name evidence="17" type="ORF">BST96_11470</name>
</gene>
<dbReference type="GO" id="GO:0008658">
    <property type="term" value="F:penicillin binding"/>
    <property type="evidence" value="ECO:0007669"/>
    <property type="project" value="UniProtKB-UniRule"/>
</dbReference>
<dbReference type="AlphaFoldDB" id="A0A1X9NL61"/>
<evidence type="ECO:0000256" key="1">
    <source>
        <dbReference type="ARBA" id="ARBA00004167"/>
    </source>
</evidence>
<dbReference type="NCBIfam" id="TIGR03423">
    <property type="entry name" value="pbp2_mrdA"/>
    <property type="match status" value="1"/>
</dbReference>
<feature type="binding site" evidence="14">
    <location>
        <position position="365"/>
    </location>
    <ligand>
        <name>Zn(2+)</name>
        <dbReference type="ChEBI" id="CHEBI:29105"/>
    </ligand>
</feature>
<feature type="binding site" evidence="14">
    <location>
        <position position="375"/>
    </location>
    <ligand>
        <name>Zn(2+)</name>
        <dbReference type="ChEBI" id="CHEBI:29105"/>
    </ligand>
</feature>
<evidence type="ECO:0000256" key="9">
    <source>
        <dbReference type="ARBA" id="ARBA00022960"/>
    </source>
</evidence>
<keyword evidence="9 14" id="KW-0133">Cell shape</keyword>
<dbReference type="Gene3D" id="3.40.710.10">
    <property type="entry name" value="DD-peptidase/beta-lactamase superfamily"/>
    <property type="match status" value="1"/>
</dbReference>
<reference evidence="17 18" key="1">
    <citation type="submission" date="2016-11" db="EMBL/GenBank/DDBJ databases">
        <title>Trade-off between light-utilization and light-protection in marine flavobacteria.</title>
        <authorList>
            <person name="Kumagai Y."/>
        </authorList>
    </citation>
    <scope>NUCLEOTIDE SEQUENCE [LARGE SCALE GENOMIC DNA]</scope>
    <source>
        <strain evidence="17 18">NBRC 107125</strain>
    </source>
</reference>
<dbReference type="RefSeq" id="WP_085758837.1">
    <property type="nucleotide sequence ID" value="NZ_CP019343.1"/>
</dbReference>
<dbReference type="GO" id="GO:0008360">
    <property type="term" value="P:regulation of cell shape"/>
    <property type="evidence" value="ECO:0007669"/>
    <property type="project" value="UniProtKB-KW"/>
</dbReference>
<dbReference type="InterPro" id="IPR005311">
    <property type="entry name" value="PBP_dimer"/>
</dbReference>
<proteinExistence type="inferred from homology"/>
<organism evidence="17 18">
    <name type="scientific">Oceanicoccus sagamiensis</name>
    <dbReference type="NCBI Taxonomy" id="716816"/>
    <lineage>
        <taxon>Bacteria</taxon>
        <taxon>Pseudomonadati</taxon>
        <taxon>Pseudomonadota</taxon>
        <taxon>Gammaproteobacteria</taxon>
        <taxon>Cellvibrionales</taxon>
        <taxon>Spongiibacteraceae</taxon>
        <taxon>Oceanicoccus</taxon>
    </lineage>
</organism>
<keyword evidence="12 14" id="KW-0472">Membrane</keyword>
<keyword evidence="7 14" id="KW-0812">Transmembrane</keyword>
<dbReference type="GO" id="GO:0071972">
    <property type="term" value="F:peptidoglycan L,D-transpeptidase activity"/>
    <property type="evidence" value="ECO:0007669"/>
    <property type="project" value="TreeGrafter"/>
</dbReference>
<dbReference type="Gene3D" id="3.90.1310.10">
    <property type="entry name" value="Penicillin-binding protein 2a (Domain 2)"/>
    <property type="match status" value="1"/>
</dbReference>
<dbReference type="SUPFAM" id="SSF56601">
    <property type="entry name" value="beta-lactamase/transpeptidase-like"/>
    <property type="match status" value="1"/>
</dbReference>
<evidence type="ECO:0000256" key="7">
    <source>
        <dbReference type="ARBA" id="ARBA00022692"/>
    </source>
</evidence>
<keyword evidence="8 14" id="KW-0378">Hydrolase</keyword>
<dbReference type="InterPro" id="IPR050515">
    <property type="entry name" value="Beta-lactam/transpept"/>
</dbReference>
<keyword evidence="6 14" id="KW-0645">Protease</keyword>
<feature type="domain" description="Penicillin-binding protein transpeptidase" evidence="15">
    <location>
        <begin position="267"/>
        <end position="604"/>
    </location>
</feature>
<evidence type="ECO:0000256" key="4">
    <source>
        <dbReference type="ARBA" id="ARBA00022519"/>
    </source>
</evidence>
<keyword evidence="4 14" id="KW-0997">Cell inner membrane</keyword>
<dbReference type="Pfam" id="PF03717">
    <property type="entry name" value="PBP_dimer"/>
    <property type="match status" value="1"/>
</dbReference>
<comment type="cofactor">
    <cofactor evidence="14">
        <name>Zn(2+)</name>
        <dbReference type="ChEBI" id="CHEBI:29105"/>
    </cofactor>
    <text evidence="14">Binds one Zn(2+) ion per subunit.</text>
</comment>
<dbReference type="GO" id="GO:0009252">
    <property type="term" value="P:peptidoglycan biosynthetic process"/>
    <property type="evidence" value="ECO:0007669"/>
    <property type="project" value="UniProtKB-UniRule"/>
</dbReference>
<evidence type="ECO:0000256" key="13">
    <source>
        <dbReference type="ARBA" id="ARBA00023316"/>
    </source>
</evidence>
<dbReference type="InterPro" id="IPR036138">
    <property type="entry name" value="PBP_dimer_sf"/>
</dbReference>
<evidence type="ECO:0000313" key="17">
    <source>
        <dbReference type="EMBL" id="ARN74683.1"/>
    </source>
</evidence>
<keyword evidence="10 14" id="KW-0573">Peptidoglycan synthesis</keyword>
<dbReference type="InterPro" id="IPR001460">
    <property type="entry name" value="PCN-bd_Tpept"/>
</dbReference>
<feature type="binding site" evidence="14">
    <location>
        <position position="350"/>
    </location>
    <ligand>
        <name>Zn(2+)</name>
        <dbReference type="ChEBI" id="CHEBI:29105"/>
    </ligand>
</feature>
<name>A0A1X9NL61_9GAMM</name>
<dbReference type="HAMAP" id="MF_02081">
    <property type="entry name" value="MrdA_transpept"/>
    <property type="match status" value="1"/>
</dbReference>
<keyword evidence="13 14" id="KW-0961">Cell wall biogenesis/degradation</keyword>
<evidence type="ECO:0000256" key="14">
    <source>
        <dbReference type="HAMAP-Rule" id="MF_02081"/>
    </source>
</evidence>
<dbReference type="Proteomes" id="UP000193450">
    <property type="component" value="Chromosome"/>
</dbReference>
<keyword evidence="18" id="KW-1185">Reference proteome</keyword>
<dbReference type="InterPro" id="IPR012338">
    <property type="entry name" value="Beta-lactam/transpept-like"/>
</dbReference>
<dbReference type="GO" id="GO:0009002">
    <property type="term" value="F:serine-type D-Ala-D-Ala carboxypeptidase activity"/>
    <property type="evidence" value="ECO:0007669"/>
    <property type="project" value="UniProtKB-UniRule"/>
</dbReference>
<dbReference type="GO" id="GO:0071555">
    <property type="term" value="P:cell wall organization"/>
    <property type="evidence" value="ECO:0007669"/>
    <property type="project" value="UniProtKB-KW"/>
</dbReference>
<comment type="pathway">
    <text evidence="14">Cell wall biogenesis; peptidoglycan biosynthesis.</text>
</comment>
<comment type="function">
    <text evidence="14">Catalyzes cross-linking of the peptidoglycan cell wall.</text>
</comment>
<dbReference type="InterPro" id="IPR017790">
    <property type="entry name" value="Penicillin-binding_protein_2"/>
</dbReference>
<evidence type="ECO:0000259" key="16">
    <source>
        <dbReference type="Pfam" id="PF03717"/>
    </source>
</evidence>
<dbReference type="GO" id="GO:0006508">
    <property type="term" value="P:proteolysis"/>
    <property type="evidence" value="ECO:0007669"/>
    <property type="project" value="UniProtKB-KW"/>
</dbReference>
<dbReference type="PANTHER" id="PTHR30627">
    <property type="entry name" value="PEPTIDOGLYCAN D,D-TRANSPEPTIDASE"/>
    <property type="match status" value="1"/>
</dbReference>
<dbReference type="GO" id="GO:0005886">
    <property type="term" value="C:plasma membrane"/>
    <property type="evidence" value="ECO:0007669"/>
    <property type="project" value="UniProtKB-SubCell"/>
</dbReference>
<keyword evidence="11 14" id="KW-1133">Transmembrane helix</keyword>
<dbReference type="PANTHER" id="PTHR30627:SF2">
    <property type="entry name" value="PEPTIDOGLYCAN D,D-TRANSPEPTIDASE MRDA"/>
    <property type="match status" value="1"/>
</dbReference>
<evidence type="ECO:0000256" key="5">
    <source>
        <dbReference type="ARBA" id="ARBA00022645"/>
    </source>
</evidence>
<keyword evidence="5 14" id="KW-0121">Carboxypeptidase</keyword>
<evidence type="ECO:0000256" key="10">
    <source>
        <dbReference type="ARBA" id="ARBA00022984"/>
    </source>
</evidence>
<dbReference type="OrthoDB" id="9766847at2"/>
<keyword evidence="14" id="KW-0479">Metal-binding</keyword>
<comment type="similarity">
    <text evidence="14">Belongs to the transpeptidase family. MrdA subfamily.</text>
</comment>
<dbReference type="EMBL" id="CP019343">
    <property type="protein sequence ID" value="ARN74683.1"/>
    <property type="molecule type" value="Genomic_DNA"/>
</dbReference>
<evidence type="ECO:0000313" key="18">
    <source>
        <dbReference type="Proteomes" id="UP000193450"/>
    </source>
</evidence>
<evidence type="ECO:0000256" key="12">
    <source>
        <dbReference type="ARBA" id="ARBA00023136"/>
    </source>
</evidence>
<feature type="transmembrane region" description="Helical" evidence="14">
    <location>
        <begin position="21"/>
        <end position="40"/>
    </location>
</feature>
<sequence length="633" mass="71021">MAEQVALKDPYTEKRIYGARTIFAALVVFALLSLLMARYFSLQITQHETYRTQSDRNRVQLQPVPPKRGLIYDRNGVLLAENRASYSLTIIKEQVEDLDQTIGLLQDLINIDDDHIKKYRRLVSRSRPYSSVPLKLKLSPEEIAIISVNRYRLPGVDVDAQLARHYPQGELFAHVLGYVGRINEAEQLQIDEVNYSGTNEIGKIGLEKYYEDILHGKVGYQNVETNARGRVLRVLERTNPEPGADLTLHLDAHVQKVAHEALGDERGAVVAIDPRTGGIIAMASTPSFDANLFVGGISTKDYSRLRDSIDLPLFNRALQGQYPPASTVKPHYGLAGLHYGVITPQSKVRDPGWYKLPNDDRMYRDWTWQKKKRGHGTFVDLEQSIVESCDTYFYDLAYNMGIDRMHDFMAPFGFGSKTGVDNTNERSGLLPSKDWKRIYKRSTWYHGETLSVGIGQGYLLATPMQLAASMVAMANRGKHFAPRFLKRLGDEEITAPELPMIEVEAEHWEAVTHAMEEVVHGRKGTANRINRGLKYRIAGKTGSAQIIGIGQDEVYDEEQVAKRKKDHGLFVAFAPVKDPKIVVAIIVENGVHGSWVSPIARKVFDAYLLDQGMLEENTDAGLIAQAAAESATE</sequence>
<feature type="binding site" evidence="14">
    <location>
        <position position="389"/>
    </location>
    <ligand>
        <name>Zn(2+)</name>
        <dbReference type="ChEBI" id="CHEBI:29105"/>
    </ligand>
</feature>
<evidence type="ECO:0000256" key="2">
    <source>
        <dbReference type="ARBA" id="ARBA00004236"/>
    </source>
</evidence>
<keyword evidence="14" id="KW-0862">Zinc</keyword>